<dbReference type="RefSeq" id="WP_209460432.1">
    <property type="nucleotide sequence ID" value="NZ_JAGGKC010000026.1"/>
</dbReference>
<dbReference type="Pfam" id="PF14512">
    <property type="entry name" value="TM1586_NiRdase"/>
    <property type="match status" value="1"/>
</dbReference>
<evidence type="ECO:0000313" key="3">
    <source>
        <dbReference type="Proteomes" id="UP001519271"/>
    </source>
</evidence>
<dbReference type="SUPFAM" id="SSF55469">
    <property type="entry name" value="FMN-dependent nitroreductase-like"/>
    <property type="match status" value="1"/>
</dbReference>
<dbReference type="InterPro" id="IPR000415">
    <property type="entry name" value="Nitroreductase-like"/>
</dbReference>
<organism evidence="2 3">
    <name type="scientific">Youngiibacter multivorans</name>
    <dbReference type="NCBI Taxonomy" id="937251"/>
    <lineage>
        <taxon>Bacteria</taxon>
        <taxon>Bacillati</taxon>
        <taxon>Bacillota</taxon>
        <taxon>Clostridia</taxon>
        <taxon>Eubacteriales</taxon>
        <taxon>Clostridiaceae</taxon>
        <taxon>Youngiibacter</taxon>
    </lineage>
</organism>
<proteinExistence type="predicted"/>
<feature type="domain" description="Putative nitroreductase TM1586" evidence="1">
    <location>
        <begin position="8"/>
        <end position="248"/>
    </location>
</feature>
<gene>
    <name evidence="2" type="ORF">J2Z34_002764</name>
</gene>
<evidence type="ECO:0000313" key="2">
    <source>
        <dbReference type="EMBL" id="MBP1920253.1"/>
    </source>
</evidence>
<reference evidence="2 3" key="1">
    <citation type="submission" date="2021-03" db="EMBL/GenBank/DDBJ databases">
        <title>Genomic Encyclopedia of Type Strains, Phase IV (KMG-IV): sequencing the most valuable type-strain genomes for metagenomic binning, comparative biology and taxonomic classification.</title>
        <authorList>
            <person name="Goeker M."/>
        </authorList>
    </citation>
    <scope>NUCLEOTIDE SEQUENCE [LARGE SCALE GENOMIC DNA]</scope>
    <source>
        <strain evidence="2 3">DSM 6139</strain>
    </source>
</reference>
<dbReference type="EMBL" id="JAGGKC010000026">
    <property type="protein sequence ID" value="MBP1920253.1"/>
    <property type="molecule type" value="Genomic_DNA"/>
</dbReference>
<dbReference type="InterPro" id="IPR029478">
    <property type="entry name" value="TM1586_NiRdase"/>
</dbReference>
<keyword evidence="3" id="KW-1185">Reference proteome</keyword>
<sequence>MRVFNTDIEDIIRKRKSCRSYSDRKIESDAMAEIIAMLRDVERIATSAFQLKYIGGEGPRGSERVGTYGMISGATDYIAVIARREGNDPVEIGRLFETAVLHLGDLGLDTCWLGGSFNRKDFEVRLDLGSSEYIPIVSPVGYGKDRFSLLDSSIRVMVGADTRKPWNELFFHESTLNPLEKDKAGDFRIPLEMVRLGPSASNKQPWRVITDPKGCHFYLSRDKGYGLKTYDLQLNDIGIAMCHFELTATQWGMAGNWKNESHPIAPSEWEYVKSYII</sequence>
<comment type="caution">
    <text evidence="2">The sequence shown here is derived from an EMBL/GenBank/DDBJ whole genome shotgun (WGS) entry which is preliminary data.</text>
</comment>
<dbReference type="Gene3D" id="3.40.109.10">
    <property type="entry name" value="NADH Oxidase"/>
    <property type="match status" value="1"/>
</dbReference>
<accession>A0ABS4G6S5</accession>
<protein>
    <submittedName>
        <fullName evidence="2">Nitroreductase</fullName>
    </submittedName>
</protein>
<dbReference type="Proteomes" id="UP001519271">
    <property type="component" value="Unassembled WGS sequence"/>
</dbReference>
<dbReference type="Gene3D" id="3.40.109.30">
    <property type="entry name" value="putative nitroreductase (tm1586), domain 2"/>
    <property type="match status" value="1"/>
</dbReference>
<name>A0ABS4G6S5_9CLOT</name>
<evidence type="ECO:0000259" key="1">
    <source>
        <dbReference type="Pfam" id="PF14512"/>
    </source>
</evidence>